<proteinExistence type="predicted"/>
<gene>
    <name evidence="1" type="ORF">GGQ93_002805</name>
</gene>
<protein>
    <recommendedName>
        <fullName evidence="3">Chemotaxis protein CheE</fullName>
    </recommendedName>
</protein>
<name>A0A7W9C8I6_9CAUL</name>
<dbReference type="EMBL" id="JACHOQ010000009">
    <property type="protein sequence ID" value="MBB5741069.1"/>
    <property type="molecule type" value="Genomic_DNA"/>
</dbReference>
<sequence length="165" mass="17222">MTAASKAVSQDVSKPAVRIRDITTSLQRQMARPGGIDIEAAVAAAEQGLEGRREETLRVIQDKVQALAAFCAGRPAAPEAELYAIASVLVDTAGFLDMPAFYEAAYSLCEVVSRMSAAEAWSWPSIDVHVHALSLILGEGGGASDANSTLLAGLRAVVDRTPAPG</sequence>
<dbReference type="GeneID" id="88840894"/>
<evidence type="ECO:0000313" key="1">
    <source>
        <dbReference type="EMBL" id="MBB5741069.1"/>
    </source>
</evidence>
<evidence type="ECO:0008006" key="3">
    <source>
        <dbReference type="Google" id="ProtNLM"/>
    </source>
</evidence>
<keyword evidence="2" id="KW-1185">Reference proteome</keyword>
<evidence type="ECO:0000313" key="2">
    <source>
        <dbReference type="Proteomes" id="UP000527324"/>
    </source>
</evidence>
<reference evidence="1 2" key="1">
    <citation type="submission" date="2020-08" db="EMBL/GenBank/DDBJ databases">
        <title>Genomic Encyclopedia of Type Strains, Phase IV (KMG-IV): sequencing the most valuable type-strain genomes for metagenomic binning, comparative biology and taxonomic classification.</title>
        <authorList>
            <person name="Goeker M."/>
        </authorList>
    </citation>
    <scope>NUCLEOTIDE SEQUENCE [LARGE SCALE GENOMIC DNA]</scope>
    <source>
        <strain evidence="1 2">DSM 4731</strain>
    </source>
</reference>
<accession>A0A7W9C8I6</accession>
<dbReference type="AlphaFoldDB" id="A0A7W9C8I6"/>
<dbReference type="Proteomes" id="UP000527324">
    <property type="component" value="Unassembled WGS sequence"/>
</dbReference>
<comment type="caution">
    <text evidence="1">The sequence shown here is derived from an EMBL/GenBank/DDBJ whole genome shotgun (WGS) entry which is preliminary data.</text>
</comment>
<dbReference type="RefSeq" id="WP_183217819.1">
    <property type="nucleotide sequence ID" value="NZ_CAJFZW010000072.1"/>
</dbReference>
<organism evidence="1 2">
    <name type="scientific">Brevundimonas aurantiaca</name>
    <dbReference type="NCBI Taxonomy" id="74316"/>
    <lineage>
        <taxon>Bacteria</taxon>
        <taxon>Pseudomonadati</taxon>
        <taxon>Pseudomonadota</taxon>
        <taxon>Alphaproteobacteria</taxon>
        <taxon>Caulobacterales</taxon>
        <taxon>Caulobacteraceae</taxon>
        <taxon>Brevundimonas</taxon>
    </lineage>
</organism>